<evidence type="ECO:0000256" key="4">
    <source>
        <dbReference type="ARBA" id="ARBA00022679"/>
    </source>
</evidence>
<dbReference type="CDD" id="cd00075">
    <property type="entry name" value="HATPase"/>
    <property type="match status" value="1"/>
</dbReference>
<dbReference type="Pfam" id="PF00512">
    <property type="entry name" value="HisKA"/>
    <property type="match status" value="1"/>
</dbReference>
<keyword evidence="4" id="KW-0808">Transferase</keyword>
<dbReference type="Proteomes" id="UP000663629">
    <property type="component" value="Plasmid p1"/>
</dbReference>
<keyword evidence="3" id="KW-0597">Phosphoprotein</keyword>
<dbReference type="InterPro" id="IPR003594">
    <property type="entry name" value="HATPase_dom"/>
</dbReference>
<dbReference type="PANTHER" id="PTHR43711:SF1">
    <property type="entry name" value="HISTIDINE KINASE 1"/>
    <property type="match status" value="1"/>
</dbReference>
<dbReference type="PRINTS" id="PR00344">
    <property type="entry name" value="BCTRLSENSOR"/>
</dbReference>
<evidence type="ECO:0000259" key="8">
    <source>
        <dbReference type="PROSITE" id="PS50109"/>
    </source>
</evidence>
<accession>A0ABX7JJ86</accession>
<keyword evidence="9" id="KW-0614">Plasmid</keyword>
<dbReference type="PANTHER" id="PTHR43711">
    <property type="entry name" value="TWO-COMPONENT HISTIDINE KINASE"/>
    <property type="match status" value="1"/>
</dbReference>
<dbReference type="InterPro" id="IPR050736">
    <property type="entry name" value="Sensor_HK_Regulatory"/>
</dbReference>
<dbReference type="Gene3D" id="3.30.565.10">
    <property type="entry name" value="Histidine kinase-like ATPase, C-terminal domain"/>
    <property type="match status" value="1"/>
</dbReference>
<dbReference type="InterPro" id="IPR004358">
    <property type="entry name" value="Sig_transdc_His_kin-like_C"/>
</dbReference>
<dbReference type="InterPro" id="IPR036097">
    <property type="entry name" value="HisK_dim/P_sf"/>
</dbReference>
<geneLocation type="plasmid" evidence="9 10">
    <name>p1</name>
</geneLocation>
<proteinExistence type="predicted"/>
<evidence type="ECO:0000256" key="7">
    <source>
        <dbReference type="SAM" id="Phobius"/>
    </source>
</evidence>
<dbReference type="PROSITE" id="PS50109">
    <property type="entry name" value="HIS_KIN"/>
    <property type="match status" value="1"/>
</dbReference>
<reference evidence="9 10" key="1">
    <citation type="submission" date="2021-02" db="EMBL/GenBank/DDBJ databases">
        <title>Paracoccus methylovroum sp.nov., a new methanol and methylamine utilizing methylotrophic denitrifer.</title>
        <authorList>
            <person name="Timsy T."/>
            <person name="Behrendt U."/>
            <person name="Ulrich A."/>
            <person name="Spanner T."/>
            <person name="Foesel B.U."/>
            <person name="Horn M.A."/>
            <person name="Kolb S."/>
        </authorList>
    </citation>
    <scope>NUCLEOTIDE SEQUENCE [LARGE SCALE GENOMIC DNA]</scope>
    <source>
        <strain evidence="9 10">H4-D09</strain>
        <plasmid evidence="9 10">p1</plasmid>
    </source>
</reference>
<dbReference type="EMBL" id="CP070369">
    <property type="protein sequence ID" value="QRZ14220.1"/>
    <property type="molecule type" value="Genomic_DNA"/>
</dbReference>
<dbReference type="SUPFAM" id="SSF55874">
    <property type="entry name" value="ATPase domain of HSP90 chaperone/DNA topoisomerase II/histidine kinase"/>
    <property type="match status" value="1"/>
</dbReference>
<keyword evidence="5 9" id="KW-0418">Kinase</keyword>
<dbReference type="RefSeq" id="WP_205295197.1">
    <property type="nucleotide sequence ID" value="NZ_CP070369.1"/>
</dbReference>
<evidence type="ECO:0000256" key="5">
    <source>
        <dbReference type="ARBA" id="ARBA00022777"/>
    </source>
</evidence>
<feature type="transmembrane region" description="Helical" evidence="7">
    <location>
        <begin position="6"/>
        <end position="26"/>
    </location>
</feature>
<organism evidence="9 10">
    <name type="scientific">Paracoccus methylovorus</name>
    <dbReference type="NCBI Taxonomy" id="2812658"/>
    <lineage>
        <taxon>Bacteria</taxon>
        <taxon>Pseudomonadati</taxon>
        <taxon>Pseudomonadota</taxon>
        <taxon>Alphaproteobacteria</taxon>
        <taxon>Rhodobacterales</taxon>
        <taxon>Paracoccaceae</taxon>
        <taxon>Paracoccus</taxon>
    </lineage>
</organism>
<evidence type="ECO:0000256" key="1">
    <source>
        <dbReference type="ARBA" id="ARBA00000085"/>
    </source>
</evidence>
<sequence length="475" mass="53143">MTRLRGSHFALLTIACFVLLFIYSLVQLVNIDRAFRSEIVEGNLWVATQADREAQNLMLTLYRVSLDRDVADVLLRFDILYSRITLMADAPQIAYYRSIGAGDQVLRAQVMLDRLDEAFSADDFDFTDAGGLMPQVAALSSVLRTITNATALEERLDRNTRRETVLRVMRLLLFAAGGTFLTGVVMAGQLWRNMRRSMRAQSELQSHRAALEETVVARTKELQEALEVERRAKEVYRSFIITVSHQFRTPVSIIHMIAQRQLRSDDASLSDALRRKFRRILDAAERLERLLSSFLASASVEGKDITLSRRIVDLNKIAGIAVEQIREANPNRTLDVRLWKRPLKMDGDPVLLEQVVLNLLSNAVKYSDPPKPVRLETGRNGARIFCRVKDYGAGIPQSAQGAVFDRFYRAANVHRLPGVGVGLSLVRDIVVLHGGEVTFTSREGKGSEFTVALPATGEHVDVSGARTGHHSVCRG</sequence>
<evidence type="ECO:0000256" key="3">
    <source>
        <dbReference type="ARBA" id="ARBA00022553"/>
    </source>
</evidence>
<keyword evidence="7" id="KW-1133">Transmembrane helix</keyword>
<dbReference type="InterPro" id="IPR036890">
    <property type="entry name" value="HATPase_C_sf"/>
</dbReference>
<gene>
    <name evidence="9" type="ORF">JWJ88_12015</name>
</gene>
<keyword evidence="7" id="KW-0812">Transmembrane</keyword>
<comment type="catalytic activity">
    <reaction evidence="1">
        <text>ATP + protein L-histidine = ADP + protein N-phospho-L-histidine.</text>
        <dbReference type="EC" id="2.7.13.3"/>
    </reaction>
</comment>
<dbReference type="GO" id="GO:0016301">
    <property type="term" value="F:kinase activity"/>
    <property type="evidence" value="ECO:0007669"/>
    <property type="project" value="UniProtKB-KW"/>
</dbReference>
<evidence type="ECO:0000256" key="6">
    <source>
        <dbReference type="ARBA" id="ARBA00023012"/>
    </source>
</evidence>
<feature type="domain" description="Histidine kinase" evidence="8">
    <location>
        <begin position="242"/>
        <end position="457"/>
    </location>
</feature>
<name>A0ABX7JJ86_9RHOB</name>
<dbReference type="InterPro" id="IPR005467">
    <property type="entry name" value="His_kinase_dom"/>
</dbReference>
<dbReference type="PROSITE" id="PS51257">
    <property type="entry name" value="PROKAR_LIPOPROTEIN"/>
    <property type="match status" value="1"/>
</dbReference>
<evidence type="ECO:0000313" key="9">
    <source>
        <dbReference type="EMBL" id="QRZ14220.1"/>
    </source>
</evidence>
<evidence type="ECO:0000313" key="10">
    <source>
        <dbReference type="Proteomes" id="UP000663629"/>
    </source>
</evidence>
<dbReference type="Gene3D" id="1.10.287.130">
    <property type="match status" value="1"/>
</dbReference>
<dbReference type="SMART" id="SM00387">
    <property type="entry name" value="HATPase_c"/>
    <property type="match status" value="1"/>
</dbReference>
<dbReference type="SMART" id="SM00388">
    <property type="entry name" value="HisKA"/>
    <property type="match status" value="1"/>
</dbReference>
<keyword evidence="10" id="KW-1185">Reference proteome</keyword>
<dbReference type="EC" id="2.7.13.3" evidence="2"/>
<feature type="transmembrane region" description="Helical" evidence="7">
    <location>
        <begin position="171"/>
        <end position="191"/>
    </location>
</feature>
<dbReference type="Pfam" id="PF02518">
    <property type="entry name" value="HATPase_c"/>
    <property type="match status" value="1"/>
</dbReference>
<dbReference type="SUPFAM" id="SSF47384">
    <property type="entry name" value="Homodimeric domain of signal transducing histidine kinase"/>
    <property type="match status" value="1"/>
</dbReference>
<keyword evidence="6" id="KW-0902">Two-component regulatory system</keyword>
<protein>
    <recommendedName>
        <fullName evidence="2">histidine kinase</fullName>
        <ecNumber evidence="2">2.7.13.3</ecNumber>
    </recommendedName>
</protein>
<evidence type="ECO:0000256" key="2">
    <source>
        <dbReference type="ARBA" id="ARBA00012438"/>
    </source>
</evidence>
<dbReference type="InterPro" id="IPR003661">
    <property type="entry name" value="HisK_dim/P_dom"/>
</dbReference>
<dbReference type="CDD" id="cd00082">
    <property type="entry name" value="HisKA"/>
    <property type="match status" value="1"/>
</dbReference>
<keyword evidence="7" id="KW-0472">Membrane</keyword>